<dbReference type="InterPro" id="IPR016155">
    <property type="entry name" value="Mopterin_synth/thiamin_S_b"/>
</dbReference>
<protein>
    <recommendedName>
        <fullName evidence="3">ThiS family protein</fullName>
    </recommendedName>
</protein>
<gene>
    <name evidence="1" type="ORF">MAA8898_03855</name>
</gene>
<proteinExistence type="predicted"/>
<name>A0A238KZE6_9RHOB</name>
<dbReference type="SUPFAM" id="SSF54285">
    <property type="entry name" value="MoaD/ThiS"/>
    <property type="match status" value="1"/>
</dbReference>
<sequence length="105" mass="11288">MALGHNSEKATVTVESRLFNSLTKYRGERTCRENFTLPAGSTIGDVLQLWGLPRKEVFLCLKNGRDVTPGLVGADVNVNAVLEDGDVVAFSGPVPYSYGYGAPIV</sequence>
<dbReference type="AlphaFoldDB" id="A0A238KZE6"/>
<dbReference type="InterPro" id="IPR012675">
    <property type="entry name" value="Beta-grasp_dom_sf"/>
</dbReference>
<evidence type="ECO:0000313" key="2">
    <source>
        <dbReference type="Proteomes" id="UP000207598"/>
    </source>
</evidence>
<dbReference type="Proteomes" id="UP000207598">
    <property type="component" value="Unassembled WGS sequence"/>
</dbReference>
<organism evidence="1 2">
    <name type="scientific">Maliponia aquimaris</name>
    <dbReference type="NCBI Taxonomy" id="1673631"/>
    <lineage>
        <taxon>Bacteria</taxon>
        <taxon>Pseudomonadati</taxon>
        <taxon>Pseudomonadota</taxon>
        <taxon>Alphaproteobacteria</taxon>
        <taxon>Rhodobacterales</taxon>
        <taxon>Paracoccaceae</taxon>
        <taxon>Maliponia</taxon>
    </lineage>
</organism>
<accession>A0A238KZE6</accession>
<dbReference type="EMBL" id="FXYF01000012">
    <property type="protein sequence ID" value="SMX48087.1"/>
    <property type="molecule type" value="Genomic_DNA"/>
</dbReference>
<dbReference type="Gene3D" id="3.10.20.30">
    <property type="match status" value="1"/>
</dbReference>
<reference evidence="1 2" key="1">
    <citation type="submission" date="2017-05" db="EMBL/GenBank/DDBJ databases">
        <authorList>
            <person name="Song R."/>
            <person name="Chenine A.L."/>
            <person name="Ruprecht R.M."/>
        </authorList>
    </citation>
    <scope>NUCLEOTIDE SEQUENCE [LARGE SCALE GENOMIC DNA]</scope>
    <source>
        <strain evidence="1 2">CECT 8898</strain>
    </source>
</reference>
<evidence type="ECO:0008006" key="3">
    <source>
        <dbReference type="Google" id="ProtNLM"/>
    </source>
</evidence>
<evidence type="ECO:0000313" key="1">
    <source>
        <dbReference type="EMBL" id="SMX48087.1"/>
    </source>
</evidence>
<keyword evidence="2" id="KW-1185">Reference proteome</keyword>